<dbReference type="Gene3D" id="3.30.70.100">
    <property type="match status" value="1"/>
</dbReference>
<gene>
    <name evidence="2" type="ORF">IAQ69_09070</name>
</gene>
<dbReference type="EMBL" id="CP060811">
    <property type="protein sequence ID" value="QQN87029.1"/>
    <property type="molecule type" value="Genomic_DNA"/>
</dbReference>
<dbReference type="AlphaFoldDB" id="A0A7T7WGR0"/>
<dbReference type="InterPro" id="IPR007024">
    <property type="entry name" value="BLUF_domain"/>
</dbReference>
<evidence type="ECO:0000313" key="3">
    <source>
        <dbReference type="Proteomes" id="UP000596079"/>
    </source>
</evidence>
<accession>A0A7T7WGR0</accession>
<proteinExistence type="predicted"/>
<dbReference type="RefSeq" id="WP_180033510.1">
    <property type="nucleotide sequence ID" value="NZ_CP060811.1"/>
</dbReference>
<organism evidence="2 3">
    <name type="scientific">Acinetobacter variabilis</name>
    <dbReference type="NCBI Taxonomy" id="70346"/>
    <lineage>
        <taxon>Bacteria</taxon>
        <taxon>Pseudomonadati</taxon>
        <taxon>Pseudomonadota</taxon>
        <taxon>Gammaproteobacteria</taxon>
        <taxon>Moraxellales</taxon>
        <taxon>Moraxellaceae</taxon>
        <taxon>Acinetobacter</taxon>
    </lineage>
</organism>
<dbReference type="SUPFAM" id="SSF54975">
    <property type="entry name" value="Acylphosphatase/BLUF domain-like"/>
    <property type="match status" value="1"/>
</dbReference>
<reference evidence="2 3" key="1">
    <citation type="submission" date="2020-08" db="EMBL/GenBank/DDBJ databases">
        <title>Emergence of ISAba1-mediated novel tet(X) in Acinetobacter variabilis from a chicken farm.</title>
        <authorList>
            <person name="Peng K."/>
            <person name="Li R."/>
        </authorList>
    </citation>
    <scope>NUCLEOTIDE SEQUENCE [LARGE SCALE GENOMIC DNA]</scope>
    <source>
        <strain evidence="2 3">XM9F202-2</strain>
    </source>
</reference>
<feature type="domain" description="BLUF" evidence="1">
    <location>
        <begin position="1"/>
        <end position="95"/>
    </location>
</feature>
<dbReference type="InterPro" id="IPR036046">
    <property type="entry name" value="Acylphosphatase-like_dom_sf"/>
</dbReference>
<dbReference type="GO" id="GO:0009882">
    <property type="term" value="F:blue light photoreceptor activity"/>
    <property type="evidence" value="ECO:0007669"/>
    <property type="project" value="InterPro"/>
</dbReference>
<name>A0A7T7WGR0_9GAMM</name>
<protein>
    <submittedName>
        <fullName evidence="2">BLUF domain-containing protein</fullName>
    </submittedName>
</protein>
<dbReference type="PROSITE" id="PS50925">
    <property type="entry name" value="BLUF"/>
    <property type="match status" value="1"/>
</dbReference>
<evidence type="ECO:0000313" key="2">
    <source>
        <dbReference type="EMBL" id="QQN87029.1"/>
    </source>
</evidence>
<evidence type="ECO:0000259" key="1">
    <source>
        <dbReference type="PROSITE" id="PS50925"/>
    </source>
</evidence>
<dbReference type="SMART" id="SM01034">
    <property type="entry name" value="BLUF"/>
    <property type="match status" value="1"/>
</dbReference>
<dbReference type="GO" id="GO:0071949">
    <property type="term" value="F:FAD binding"/>
    <property type="evidence" value="ECO:0007669"/>
    <property type="project" value="InterPro"/>
</dbReference>
<sequence length="153" mass="17729">MYQFCYASESTSSKADLLQDLTDILKEARDFNHPNQITGVLYFADGHFFQCLEGECLVLKALLTERLSKDPRHKNIKLFETKEIEQRTFGDWSMKYISKRSSIQQFCQEMGFEVFTPNDFNQEQVDALLFELSLIENEEQKSASMLTSSKSPT</sequence>
<dbReference type="Proteomes" id="UP000596079">
    <property type="component" value="Chromosome"/>
</dbReference>
<dbReference type="Pfam" id="PF04940">
    <property type="entry name" value="BLUF"/>
    <property type="match status" value="1"/>
</dbReference>